<dbReference type="RefSeq" id="WP_126163913.1">
    <property type="nucleotide sequence ID" value="NZ_RQPJ01000021.1"/>
</dbReference>
<evidence type="ECO:0000259" key="1">
    <source>
        <dbReference type="Pfam" id="PF06902"/>
    </source>
</evidence>
<dbReference type="InterPro" id="IPR010693">
    <property type="entry name" value="Divergent_4Fe-4S_mono-cluster"/>
</dbReference>
<keyword evidence="3" id="KW-1185">Reference proteome</keyword>
<name>A0A430JZZ7_9FLAO</name>
<dbReference type="AlphaFoldDB" id="A0A430JZZ7"/>
<evidence type="ECO:0000313" key="3">
    <source>
        <dbReference type="Proteomes" id="UP000267585"/>
    </source>
</evidence>
<dbReference type="OrthoDB" id="9795032at2"/>
<comment type="caution">
    <text evidence="2">The sequence shown here is derived from an EMBL/GenBank/DDBJ whole genome shotgun (WGS) entry which is preliminary data.</text>
</comment>
<dbReference type="Pfam" id="PF06902">
    <property type="entry name" value="Fer4_19"/>
    <property type="match status" value="1"/>
</dbReference>
<reference evidence="2 3" key="1">
    <citation type="submission" date="2018-11" db="EMBL/GenBank/DDBJ databases">
        <title>Arenibacter aquaticus sp.nov., a marine bacterium isolated from surface seawater in the South China Sea.</title>
        <authorList>
            <person name="Guo J."/>
            <person name="Sun J."/>
        </authorList>
    </citation>
    <scope>NUCLEOTIDE SEQUENCE [LARGE SCALE GENOMIC DNA]</scope>
    <source>
        <strain evidence="2 3">GUO666</strain>
    </source>
</reference>
<sequence>MEAKENFKEYSNGDITIVWKPHKCIHSGICVKTLPKVYNPKAKPWITPNNAGTDELKSQILKCPSAALSFYSNDKK</sequence>
<proteinExistence type="predicted"/>
<protein>
    <submittedName>
        <fullName evidence="2">(4Fe-4S)-binding protein</fullName>
    </submittedName>
</protein>
<gene>
    <name evidence="2" type="ORF">EHW67_18745</name>
</gene>
<organism evidence="2 3">
    <name type="scientific">Arenibacter aquaticus</name>
    <dbReference type="NCBI Taxonomy" id="2489054"/>
    <lineage>
        <taxon>Bacteria</taxon>
        <taxon>Pseudomonadati</taxon>
        <taxon>Bacteroidota</taxon>
        <taxon>Flavobacteriia</taxon>
        <taxon>Flavobacteriales</taxon>
        <taxon>Flavobacteriaceae</taxon>
        <taxon>Arenibacter</taxon>
    </lineage>
</organism>
<accession>A0A430JZZ7</accession>
<dbReference type="Proteomes" id="UP000267585">
    <property type="component" value="Unassembled WGS sequence"/>
</dbReference>
<dbReference type="EMBL" id="RQPJ01000021">
    <property type="protein sequence ID" value="RTE52228.1"/>
    <property type="molecule type" value="Genomic_DNA"/>
</dbReference>
<feature type="domain" description="Divergent 4Fe-4S mono-cluster" evidence="1">
    <location>
        <begin position="10"/>
        <end position="71"/>
    </location>
</feature>
<evidence type="ECO:0000313" key="2">
    <source>
        <dbReference type="EMBL" id="RTE52228.1"/>
    </source>
</evidence>